<evidence type="ECO:0000256" key="5">
    <source>
        <dbReference type="ARBA" id="ARBA00023242"/>
    </source>
</evidence>
<keyword evidence="4" id="KW-0804">Transcription</keyword>
<dbReference type="InterPro" id="IPR001138">
    <property type="entry name" value="Zn2Cys6_DnaBD"/>
</dbReference>
<sequence>MQVTAYTSTYTDSPPQFPVFGRAAGVCHNCRRSKARCDKSLPACSRCVSKQMRCVYGRQLSTNASAGGVCTDGGEGVIPPTNHQTACIFEVSLETCYKIVGMISVALLSSIDDAEQDASILRMALKPTGLTAASIAQAYKKRVHDWFPILSEDQLISFATPSILGTCHGRDGILLLCMALVSQQPCGHPGHGICCNLYKAAKQSFLLLQTSSRNCIQTLQIGLLLSLFEYGHGLDQESKLSIAACTTMCESHKFLSDGSEDGEELIVAAVCRRAVVIMDCLTELPKYPIDIQISTDIKTSTNNGFNLLNEPAWPDEHILGESDRSLSNFEILFRVASIVREAIQYLKNDATIQSPASSYTTIESRLRNVCFALIQAAGPNSVVFCDSIALALRYDFAISLLGQVKWN</sequence>
<dbReference type="SMART" id="SM00066">
    <property type="entry name" value="GAL4"/>
    <property type="match status" value="1"/>
</dbReference>
<dbReference type="OrthoDB" id="3522308at2759"/>
<evidence type="ECO:0000259" key="6">
    <source>
        <dbReference type="PROSITE" id="PS50048"/>
    </source>
</evidence>
<keyword evidence="5" id="KW-0539">Nucleus</keyword>
<keyword evidence="3" id="KW-0805">Transcription regulation</keyword>
<dbReference type="CDD" id="cd00067">
    <property type="entry name" value="GAL4"/>
    <property type="match status" value="1"/>
</dbReference>
<comment type="caution">
    <text evidence="7">The sequence shown here is derived from an EMBL/GenBank/DDBJ whole genome shotgun (WGS) entry which is preliminary data.</text>
</comment>
<evidence type="ECO:0000256" key="1">
    <source>
        <dbReference type="ARBA" id="ARBA00004123"/>
    </source>
</evidence>
<name>G9P4B2_HYPAI</name>
<organism evidence="7 8">
    <name type="scientific">Hypocrea atroviridis (strain ATCC 20476 / IMI 206040)</name>
    <name type="common">Trichoderma atroviride</name>
    <dbReference type="NCBI Taxonomy" id="452589"/>
    <lineage>
        <taxon>Eukaryota</taxon>
        <taxon>Fungi</taxon>
        <taxon>Dikarya</taxon>
        <taxon>Ascomycota</taxon>
        <taxon>Pezizomycotina</taxon>
        <taxon>Sordariomycetes</taxon>
        <taxon>Hypocreomycetidae</taxon>
        <taxon>Hypocreales</taxon>
        <taxon>Hypocreaceae</taxon>
        <taxon>Trichoderma</taxon>
    </lineage>
</organism>
<dbReference type="CDD" id="cd12148">
    <property type="entry name" value="fungal_TF_MHR"/>
    <property type="match status" value="1"/>
</dbReference>
<dbReference type="eggNOG" id="ENOG502RJ2U">
    <property type="taxonomic scope" value="Eukaryota"/>
</dbReference>
<evidence type="ECO:0000256" key="3">
    <source>
        <dbReference type="ARBA" id="ARBA00023015"/>
    </source>
</evidence>
<dbReference type="PANTHER" id="PTHR47338:SF20">
    <property type="entry name" value="ZN(II)2CYS6 TRANSCRIPTION FACTOR (EUROFUNG)"/>
    <property type="match status" value="1"/>
</dbReference>
<dbReference type="PROSITE" id="PS50048">
    <property type="entry name" value="ZN2_CY6_FUNGAL_2"/>
    <property type="match status" value="1"/>
</dbReference>
<feature type="domain" description="Zn(2)-C6 fungal-type" evidence="6">
    <location>
        <begin position="26"/>
        <end position="56"/>
    </location>
</feature>
<keyword evidence="8" id="KW-1185">Reference proteome</keyword>
<accession>G9P4B2</accession>
<gene>
    <name evidence="7" type="ORF">TRIATDRAFT_31774</name>
</gene>
<dbReference type="PANTHER" id="PTHR47338">
    <property type="entry name" value="ZN(II)2CYS6 TRANSCRIPTION FACTOR (EUROFUNG)-RELATED"/>
    <property type="match status" value="1"/>
</dbReference>
<dbReference type="Proteomes" id="UP000005426">
    <property type="component" value="Unassembled WGS sequence"/>
</dbReference>
<evidence type="ECO:0000313" key="8">
    <source>
        <dbReference type="Proteomes" id="UP000005426"/>
    </source>
</evidence>
<dbReference type="PROSITE" id="PS00463">
    <property type="entry name" value="ZN2_CY6_FUNGAL_1"/>
    <property type="match status" value="1"/>
</dbReference>
<dbReference type="InterPro" id="IPR050815">
    <property type="entry name" value="TF_fung"/>
</dbReference>
<dbReference type="InterPro" id="IPR036864">
    <property type="entry name" value="Zn2-C6_fun-type_DNA-bd_sf"/>
</dbReference>
<dbReference type="EMBL" id="ABDG02000027">
    <property type="protein sequence ID" value="EHK41955.1"/>
    <property type="molecule type" value="Genomic_DNA"/>
</dbReference>
<dbReference type="OMA" id="CESHKFL"/>
<keyword evidence="2" id="KW-0479">Metal-binding</keyword>
<reference evidence="7 8" key="1">
    <citation type="journal article" date="2011" name="Genome Biol.">
        <title>Comparative genome sequence analysis underscores mycoparasitism as the ancestral life style of Trichoderma.</title>
        <authorList>
            <person name="Kubicek C.P."/>
            <person name="Herrera-Estrella A."/>
            <person name="Seidl-Seiboth V."/>
            <person name="Martinez D.A."/>
            <person name="Druzhinina I.S."/>
            <person name="Thon M."/>
            <person name="Zeilinger S."/>
            <person name="Casas-Flores S."/>
            <person name="Horwitz B.A."/>
            <person name="Mukherjee P.K."/>
            <person name="Mukherjee M."/>
            <person name="Kredics L."/>
            <person name="Alcaraz L.D."/>
            <person name="Aerts A."/>
            <person name="Antal Z."/>
            <person name="Atanasova L."/>
            <person name="Cervantes-Badillo M.G."/>
            <person name="Challacombe J."/>
            <person name="Chertkov O."/>
            <person name="McCluskey K."/>
            <person name="Coulpier F."/>
            <person name="Deshpande N."/>
            <person name="von Doehren H."/>
            <person name="Ebbole D.J."/>
            <person name="Esquivel-Naranjo E.U."/>
            <person name="Fekete E."/>
            <person name="Flipphi M."/>
            <person name="Glaser F."/>
            <person name="Gomez-Rodriguez E.Y."/>
            <person name="Gruber S."/>
            <person name="Han C."/>
            <person name="Henrissat B."/>
            <person name="Hermosa R."/>
            <person name="Hernandez-Onate M."/>
            <person name="Karaffa L."/>
            <person name="Kosti I."/>
            <person name="Le Crom S."/>
            <person name="Lindquist E."/>
            <person name="Lucas S."/>
            <person name="Luebeck M."/>
            <person name="Luebeck P.S."/>
            <person name="Margeot A."/>
            <person name="Metz B."/>
            <person name="Misra M."/>
            <person name="Nevalainen H."/>
            <person name="Omann M."/>
            <person name="Packer N."/>
            <person name="Perrone G."/>
            <person name="Uresti-Rivera E.E."/>
            <person name="Salamov A."/>
            <person name="Schmoll M."/>
            <person name="Seiboth B."/>
            <person name="Shapiro H."/>
            <person name="Sukno S."/>
            <person name="Tamayo-Ramos J.A."/>
            <person name="Tisch D."/>
            <person name="Wiest A."/>
            <person name="Wilkinson H.H."/>
            <person name="Zhang M."/>
            <person name="Coutinho P.M."/>
            <person name="Kenerley C.M."/>
            <person name="Monte E."/>
            <person name="Baker S.E."/>
            <person name="Grigoriev I.V."/>
        </authorList>
    </citation>
    <scope>NUCLEOTIDE SEQUENCE [LARGE SCALE GENOMIC DNA]</scope>
    <source>
        <strain evidence="8">ATCC 20476 / IMI 206040</strain>
    </source>
</reference>
<evidence type="ECO:0000313" key="7">
    <source>
        <dbReference type="EMBL" id="EHK41955.1"/>
    </source>
</evidence>
<proteinExistence type="predicted"/>
<dbReference type="HOGENOM" id="CLU_676261_0_0_1"/>
<evidence type="ECO:0000256" key="2">
    <source>
        <dbReference type="ARBA" id="ARBA00022723"/>
    </source>
</evidence>
<protein>
    <recommendedName>
        <fullName evidence="6">Zn(2)-C6 fungal-type domain-containing protein</fullName>
    </recommendedName>
</protein>
<comment type="subcellular location">
    <subcellularLocation>
        <location evidence="1">Nucleus</location>
    </subcellularLocation>
</comment>
<dbReference type="GO" id="GO:0005634">
    <property type="term" value="C:nucleus"/>
    <property type="evidence" value="ECO:0007669"/>
    <property type="project" value="UniProtKB-SubCell"/>
</dbReference>
<dbReference type="Gene3D" id="4.10.240.10">
    <property type="entry name" value="Zn(2)-C6 fungal-type DNA-binding domain"/>
    <property type="match status" value="1"/>
</dbReference>
<dbReference type="Pfam" id="PF00172">
    <property type="entry name" value="Zn_clus"/>
    <property type="match status" value="1"/>
</dbReference>
<dbReference type="GO" id="GO:0008270">
    <property type="term" value="F:zinc ion binding"/>
    <property type="evidence" value="ECO:0007669"/>
    <property type="project" value="InterPro"/>
</dbReference>
<dbReference type="SUPFAM" id="SSF57701">
    <property type="entry name" value="Zn2/Cys6 DNA-binding domain"/>
    <property type="match status" value="1"/>
</dbReference>
<evidence type="ECO:0000256" key="4">
    <source>
        <dbReference type="ARBA" id="ARBA00023163"/>
    </source>
</evidence>
<dbReference type="AlphaFoldDB" id="G9P4B2"/>
<dbReference type="GO" id="GO:0000981">
    <property type="term" value="F:DNA-binding transcription factor activity, RNA polymerase II-specific"/>
    <property type="evidence" value="ECO:0007669"/>
    <property type="project" value="InterPro"/>
</dbReference>